<evidence type="ECO:0000313" key="6">
    <source>
        <dbReference type="EMBL" id="HJC62883.1"/>
    </source>
</evidence>
<dbReference type="InterPro" id="IPR050536">
    <property type="entry name" value="DtxR_MntR_Metal-Reg"/>
</dbReference>
<reference evidence="6" key="1">
    <citation type="journal article" date="2021" name="PeerJ">
        <title>Extensive microbial diversity within the chicken gut microbiome revealed by metagenomics and culture.</title>
        <authorList>
            <person name="Gilroy R."/>
            <person name="Ravi A."/>
            <person name="Getino M."/>
            <person name="Pursley I."/>
            <person name="Horton D.L."/>
            <person name="Alikhan N.F."/>
            <person name="Baker D."/>
            <person name="Gharbi K."/>
            <person name="Hall N."/>
            <person name="Watson M."/>
            <person name="Adriaenssens E.M."/>
            <person name="Foster-Nyarko E."/>
            <person name="Jarju S."/>
            <person name="Secka A."/>
            <person name="Antonio M."/>
            <person name="Oren A."/>
            <person name="Chaudhuri R.R."/>
            <person name="La Ragione R."/>
            <person name="Hildebrand F."/>
            <person name="Pallen M.J."/>
        </authorList>
    </citation>
    <scope>NUCLEOTIDE SEQUENCE</scope>
    <source>
        <strain evidence="6">ChiBcec2-3848</strain>
    </source>
</reference>
<dbReference type="Proteomes" id="UP000823886">
    <property type="component" value="Unassembled WGS sequence"/>
</dbReference>
<organism evidence="6 7">
    <name type="scientific">Candidatus Blautia merdavium</name>
    <dbReference type="NCBI Taxonomy" id="2838494"/>
    <lineage>
        <taxon>Bacteria</taxon>
        <taxon>Bacillati</taxon>
        <taxon>Bacillota</taxon>
        <taxon>Clostridia</taxon>
        <taxon>Lachnospirales</taxon>
        <taxon>Lachnospiraceae</taxon>
        <taxon>Blautia</taxon>
    </lineage>
</organism>
<keyword evidence="4" id="KW-0804">Transcription</keyword>
<dbReference type="InterPro" id="IPR036390">
    <property type="entry name" value="WH_DNA-bd_sf"/>
</dbReference>
<dbReference type="InterPro" id="IPR022687">
    <property type="entry name" value="HTH_DTXR"/>
</dbReference>
<dbReference type="SUPFAM" id="SSF46785">
    <property type="entry name" value="Winged helix' DNA-binding domain"/>
    <property type="match status" value="1"/>
</dbReference>
<comment type="caution">
    <text evidence="6">The sequence shown here is derived from an EMBL/GenBank/DDBJ whole genome shotgun (WGS) entry which is preliminary data.</text>
</comment>
<feature type="domain" description="HTH dtxR-type" evidence="5">
    <location>
        <begin position="3"/>
        <end position="64"/>
    </location>
</feature>
<dbReference type="Gene3D" id="1.10.60.10">
    <property type="entry name" value="Iron dependent repressor, metal binding and dimerisation domain"/>
    <property type="match status" value="1"/>
</dbReference>
<keyword evidence="3" id="KW-0238">DNA-binding</keyword>
<sequence length="121" mass="13548">MALTSAMEDYLEAVFMLQKQNGYVRCVDVAKQLRVKKPSVSRAVKELSRSDHLVKNADGTLSLTETGLQLAEQIYEKHRFFTERLIAAGVDPKTAEQDACGIEHVISSESFQKLKKVFDDG</sequence>
<gene>
    <name evidence="6" type="ORF">H9753_04600</name>
</gene>
<dbReference type="Gene3D" id="1.10.10.10">
    <property type="entry name" value="Winged helix-like DNA-binding domain superfamily/Winged helix DNA-binding domain"/>
    <property type="match status" value="1"/>
</dbReference>
<dbReference type="SUPFAM" id="SSF47979">
    <property type="entry name" value="Iron-dependent repressor protein, dimerization domain"/>
    <property type="match status" value="1"/>
</dbReference>
<evidence type="ECO:0000256" key="3">
    <source>
        <dbReference type="ARBA" id="ARBA00023125"/>
    </source>
</evidence>
<proteinExistence type="inferred from homology"/>
<dbReference type="Pfam" id="PF02742">
    <property type="entry name" value="Fe_dep_repr_C"/>
    <property type="match status" value="1"/>
</dbReference>
<dbReference type="InterPro" id="IPR036421">
    <property type="entry name" value="Fe_dep_repressor_sf"/>
</dbReference>
<dbReference type="PANTHER" id="PTHR33238">
    <property type="entry name" value="IRON (METAL) DEPENDENT REPRESSOR, DTXR FAMILY"/>
    <property type="match status" value="1"/>
</dbReference>
<dbReference type="GO" id="GO:0046914">
    <property type="term" value="F:transition metal ion binding"/>
    <property type="evidence" value="ECO:0007669"/>
    <property type="project" value="InterPro"/>
</dbReference>
<dbReference type="EMBL" id="DWVZ01000056">
    <property type="protein sequence ID" value="HJC62883.1"/>
    <property type="molecule type" value="Genomic_DNA"/>
</dbReference>
<dbReference type="GO" id="GO:0046983">
    <property type="term" value="F:protein dimerization activity"/>
    <property type="evidence" value="ECO:0007669"/>
    <property type="project" value="InterPro"/>
</dbReference>
<dbReference type="InterPro" id="IPR001367">
    <property type="entry name" value="Fe_dep_repressor"/>
</dbReference>
<reference evidence="6" key="2">
    <citation type="submission" date="2021-04" db="EMBL/GenBank/DDBJ databases">
        <authorList>
            <person name="Gilroy R."/>
        </authorList>
    </citation>
    <scope>NUCLEOTIDE SEQUENCE</scope>
    <source>
        <strain evidence="6">ChiBcec2-3848</strain>
    </source>
</reference>
<evidence type="ECO:0000256" key="4">
    <source>
        <dbReference type="ARBA" id="ARBA00023163"/>
    </source>
</evidence>
<dbReference type="SMART" id="SM00529">
    <property type="entry name" value="HTH_DTXR"/>
    <property type="match status" value="1"/>
</dbReference>
<dbReference type="PANTHER" id="PTHR33238:SF7">
    <property type="entry name" value="IRON-DEPENDENT TRANSCRIPTIONAL REGULATOR"/>
    <property type="match status" value="1"/>
</dbReference>
<evidence type="ECO:0000259" key="5">
    <source>
        <dbReference type="PROSITE" id="PS50944"/>
    </source>
</evidence>
<accession>A0A9D2PKT4</accession>
<name>A0A9D2PKT4_9FIRM</name>
<protein>
    <submittedName>
        <fullName evidence="6">Metal-dependent transcriptional regulator</fullName>
    </submittedName>
</protein>
<dbReference type="GO" id="GO:0003700">
    <property type="term" value="F:DNA-binding transcription factor activity"/>
    <property type="evidence" value="ECO:0007669"/>
    <property type="project" value="InterPro"/>
</dbReference>
<evidence type="ECO:0000256" key="2">
    <source>
        <dbReference type="ARBA" id="ARBA00023015"/>
    </source>
</evidence>
<evidence type="ECO:0000313" key="7">
    <source>
        <dbReference type="Proteomes" id="UP000823886"/>
    </source>
</evidence>
<dbReference type="InterPro" id="IPR036388">
    <property type="entry name" value="WH-like_DNA-bd_sf"/>
</dbReference>
<dbReference type="Pfam" id="PF01325">
    <property type="entry name" value="Fe_dep_repress"/>
    <property type="match status" value="1"/>
</dbReference>
<dbReference type="GO" id="GO:0003677">
    <property type="term" value="F:DNA binding"/>
    <property type="evidence" value="ECO:0007669"/>
    <property type="project" value="UniProtKB-KW"/>
</dbReference>
<comment type="similarity">
    <text evidence="1">Belongs to the DtxR/MntR family.</text>
</comment>
<keyword evidence="2" id="KW-0805">Transcription regulation</keyword>
<evidence type="ECO:0000256" key="1">
    <source>
        <dbReference type="ARBA" id="ARBA00007871"/>
    </source>
</evidence>
<dbReference type="PROSITE" id="PS50944">
    <property type="entry name" value="HTH_DTXR"/>
    <property type="match status" value="1"/>
</dbReference>
<dbReference type="AlphaFoldDB" id="A0A9D2PKT4"/>
<dbReference type="InterPro" id="IPR022689">
    <property type="entry name" value="Iron_dep_repressor"/>
</dbReference>